<evidence type="ECO:0000256" key="1">
    <source>
        <dbReference type="SAM" id="Phobius"/>
    </source>
</evidence>
<dbReference type="RefSeq" id="WP_116877543.1">
    <property type="nucleotide sequence ID" value="NZ_CP031733.1"/>
</dbReference>
<feature type="transmembrane region" description="Helical" evidence="1">
    <location>
        <begin position="7"/>
        <end position="29"/>
    </location>
</feature>
<accession>A0A346N9Z9</accession>
<name>A0A372KN99_9STRE</name>
<keyword evidence="1" id="KW-1133">Transmembrane helix</keyword>
<dbReference type="Proteomes" id="UP000262901">
    <property type="component" value="Unassembled WGS sequence"/>
</dbReference>
<sequence length="115" mass="11736">MKTKTLALVNGIVGLIGGIVLLLGIWFIFGAAATGSDSALGTVSVLFLLLKLAILALGIVGAVYYKDDVRVSSAPNVLLIVGGAVGLIPFFGWIGGILAIIGGSMYLSALKKFAE</sequence>
<feature type="transmembrane region" description="Helical" evidence="1">
    <location>
        <begin position="77"/>
        <end position="101"/>
    </location>
</feature>
<evidence type="ECO:0000313" key="4">
    <source>
        <dbReference type="EMBL" id="RFU53771.1"/>
    </source>
</evidence>
<evidence type="ECO:0000313" key="6">
    <source>
        <dbReference type="Proteomes" id="UP000262901"/>
    </source>
</evidence>
<accession>A0A372KN99</accession>
<evidence type="ECO:0000313" key="7">
    <source>
        <dbReference type="Proteomes" id="UP000264056"/>
    </source>
</evidence>
<feature type="transmembrane region" description="Helical" evidence="1">
    <location>
        <begin position="41"/>
        <end position="65"/>
    </location>
</feature>
<keyword evidence="1" id="KW-0812">Transmembrane</keyword>
<dbReference type="Proteomes" id="UP000264056">
    <property type="component" value="Unassembled WGS sequence"/>
</dbReference>
<evidence type="ECO:0000313" key="2">
    <source>
        <dbReference type="EMBL" id="AXQ77844.1"/>
    </source>
</evidence>
<reference evidence="5" key="3">
    <citation type="submission" date="2018-08" db="EMBL/GenBank/DDBJ databases">
        <title>Streptococcus chenjunshii sp. nov., isolated from stools sample of the Tibetan antelope in the Qinghai-Tibet plateau, China.</title>
        <authorList>
            <person name="Tian Z."/>
        </authorList>
    </citation>
    <scope>NUCLEOTIDE SEQUENCE [LARGE SCALE GENOMIC DNA]</scope>
    <source>
        <strain evidence="5">Z15</strain>
    </source>
</reference>
<evidence type="ECO:0000313" key="3">
    <source>
        <dbReference type="EMBL" id="RFU51355.1"/>
    </source>
</evidence>
<reference evidence="3 7" key="1">
    <citation type="submission" date="2018-08" db="EMBL/GenBank/DDBJ databases">
        <title>Draft genome of Streptococcus sp .nov. Z2.</title>
        <authorList>
            <person name="Tian Z."/>
        </authorList>
    </citation>
    <scope>NUCLEOTIDE SEQUENCE [LARGE SCALE GENOMIC DNA]</scope>
    <source>
        <strain evidence="3 7">Z2</strain>
    </source>
</reference>
<evidence type="ECO:0008006" key="8">
    <source>
        <dbReference type="Google" id="ProtNLM"/>
    </source>
</evidence>
<dbReference type="KEGG" id="schj:DDV21_001540"/>
<keyword evidence="1" id="KW-0472">Membrane</keyword>
<dbReference type="EMBL" id="CP031733">
    <property type="protein sequence ID" value="AXQ77844.1"/>
    <property type="molecule type" value="Genomic_DNA"/>
</dbReference>
<gene>
    <name evidence="2" type="ORF">DDV21_001540</name>
    <name evidence="3" type="ORF">DDV22_04195</name>
    <name evidence="4" type="ORF">DDV23_02555</name>
</gene>
<dbReference type="EMBL" id="QVQZ01000003">
    <property type="protein sequence ID" value="RFU53771.1"/>
    <property type="molecule type" value="Genomic_DNA"/>
</dbReference>
<evidence type="ECO:0000313" key="5">
    <source>
        <dbReference type="Proteomes" id="UP000246115"/>
    </source>
</evidence>
<organism evidence="4 6">
    <name type="scientific">Streptococcus chenjunshii</name>
    <dbReference type="NCBI Taxonomy" id="2173853"/>
    <lineage>
        <taxon>Bacteria</taxon>
        <taxon>Bacillati</taxon>
        <taxon>Bacillota</taxon>
        <taxon>Bacilli</taxon>
        <taxon>Lactobacillales</taxon>
        <taxon>Streptococcaceae</taxon>
        <taxon>Streptococcus</taxon>
    </lineage>
</organism>
<reference evidence="2" key="4">
    <citation type="journal article" date="2019" name="Int. J. Syst. Evol. Microbiol.">
        <title>Streptococcus chenjunshii sp. nov. isolated from feces of Tibetan antelopes.</title>
        <authorList>
            <person name="Tian Z."/>
            <person name="Lu S."/>
            <person name="Jin D."/>
            <person name="Yang J."/>
            <person name="Pu J."/>
            <person name="Lai X.H."/>
            <person name="Bai X.N."/>
            <person name="Wu X.M."/>
            <person name="Li J."/>
            <person name="Wang S."/>
            <person name="Xu J."/>
        </authorList>
    </citation>
    <scope>NUCLEOTIDE SEQUENCE</scope>
    <source>
        <strain evidence="2">Z15</strain>
    </source>
</reference>
<dbReference type="EMBL" id="QVQY01000007">
    <property type="protein sequence ID" value="RFU51355.1"/>
    <property type="molecule type" value="Genomic_DNA"/>
</dbReference>
<proteinExistence type="predicted"/>
<protein>
    <recommendedName>
        <fullName evidence="8">Prophage Lp1 protein 6</fullName>
    </recommendedName>
</protein>
<keyword evidence="7" id="KW-1185">Reference proteome</keyword>
<dbReference type="AlphaFoldDB" id="A0A372KN99"/>
<dbReference type="Proteomes" id="UP000246115">
    <property type="component" value="Chromosome"/>
</dbReference>
<reference evidence="4 6" key="2">
    <citation type="submission" date="2018-08" db="EMBL/GenBank/DDBJ databases">
        <title>Draft genome of Streptococcus sp. nov. Z1.</title>
        <authorList>
            <person name="Tian Z."/>
        </authorList>
    </citation>
    <scope>NUCLEOTIDE SEQUENCE [LARGE SCALE GENOMIC DNA]</scope>
    <source>
        <strain evidence="4">Z1</strain>
        <strain evidence="6">Z1(2018)</strain>
    </source>
</reference>